<organism evidence="1 2">
    <name type="scientific">Aromia moschata</name>
    <dbReference type="NCBI Taxonomy" id="1265417"/>
    <lineage>
        <taxon>Eukaryota</taxon>
        <taxon>Metazoa</taxon>
        <taxon>Ecdysozoa</taxon>
        <taxon>Arthropoda</taxon>
        <taxon>Hexapoda</taxon>
        <taxon>Insecta</taxon>
        <taxon>Pterygota</taxon>
        <taxon>Neoptera</taxon>
        <taxon>Endopterygota</taxon>
        <taxon>Coleoptera</taxon>
        <taxon>Polyphaga</taxon>
        <taxon>Cucujiformia</taxon>
        <taxon>Chrysomeloidea</taxon>
        <taxon>Cerambycidae</taxon>
        <taxon>Cerambycinae</taxon>
        <taxon>Callichromatini</taxon>
        <taxon>Aromia</taxon>
    </lineage>
</organism>
<dbReference type="InterPro" id="IPR036397">
    <property type="entry name" value="RNaseH_sf"/>
</dbReference>
<evidence type="ECO:0000313" key="2">
    <source>
        <dbReference type="Proteomes" id="UP001162162"/>
    </source>
</evidence>
<dbReference type="Proteomes" id="UP001162162">
    <property type="component" value="Unassembled WGS sequence"/>
</dbReference>
<dbReference type="AlphaFoldDB" id="A0AAV8YR52"/>
<comment type="caution">
    <text evidence="1">The sequence shown here is derived from an EMBL/GenBank/DDBJ whole genome shotgun (WGS) entry which is preliminary data.</text>
</comment>
<evidence type="ECO:0000313" key="1">
    <source>
        <dbReference type="EMBL" id="KAJ8953882.1"/>
    </source>
</evidence>
<sequence>MKRIITGDEIWTYEYDIQTSRQSWEWRYDDEPKSKKRGVVHSKFLPEGQTVIKEYYYLGILRRLRESIRRKRPELWKENYWILHDDNADHA</sequence>
<proteinExistence type="predicted"/>
<dbReference type="InterPro" id="IPR001888">
    <property type="entry name" value="Transposase_1"/>
</dbReference>
<dbReference type="Gene3D" id="3.30.420.10">
    <property type="entry name" value="Ribonuclease H-like superfamily/Ribonuclease H"/>
    <property type="match status" value="1"/>
</dbReference>
<dbReference type="GO" id="GO:0003676">
    <property type="term" value="F:nucleic acid binding"/>
    <property type="evidence" value="ECO:0007669"/>
    <property type="project" value="InterPro"/>
</dbReference>
<gene>
    <name evidence="1" type="ORF">NQ318_019122</name>
</gene>
<protein>
    <recommendedName>
        <fullName evidence="3">Transposase</fullName>
    </recommendedName>
</protein>
<dbReference type="EMBL" id="JAPWTK010000052">
    <property type="protein sequence ID" value="KAJ8953882.1"/>
    <property type="molecule type" value="Genomic_DNA"/>
</dbReference>
<evidence type="ECO:0008006" key="3">
    <source>
        <dbReference type="Google" id="ProtNLM"/>
    </source>
</evidence>
<name>A0AAV8YR52_9CUCU</name>
<dbReference type="Pfam" id="PF01359">
    <property type="entry name" value="Transposase_1"/>
    <property type="match status" value="1"/>
</dbReference>
<accession>A0AAV8YR52</accession>
<reference evidence="1" key="1">
    <citation type="journal article" date="2023" name="Insect Mol. Biol.">
        <title>Genome sequencing provides insights into the evolution of gene families encoding plant cell wall-degrading enzymes in longhorned beetles.</title>
        <authorList>
            <person name="Shin N.R."/>
            <person name="Okamura Y."/>
            <person name="Kirsch R."/>
            <person name="Pauchet Y."/>
        </authorList>
    </citation>
    <scope>NUCLEOTIDE SEQUENCE</scope>
    <source>
        <strain evidence="1">AMC_N1</strain>
    </source>
</reference>
<keyword evidence="2" id="KW-1185">Reference proteome</keyword>